<evidence type="ECO:0000256" key="1">
    <source>
        <dbReference type="SAM" id="MobiDB-lite"/>
    </source>
</evidence>
<feature type="compositionally biased region" description="Acidic residues" evidence="1">
    <location>
        <begin position="59"/>
        <end position="68"/>
    </location>
</feature>
<feature type="region of interest" description="Disordered" evidence="1">
    <location>
        <begin position="1"/>
        <end position="85"/>
    </location>
</feature>
<keyword evidence="3" id="KW-1185">Reference proteome</keyword>
<feature type="compositionally biased region" description="Low complexity" evidence="1">
    <location>
        <begin position="286"/>
        <end position="301"/>
    </location>
</feature>
<gene>
    <name evidence="2" type="ORF">HJC23_006262</name>
</gene>
<dbReference type="Proteomes" id="UP001516023">
    <property type="component" value="Unassembled WGS sequence"/>
</dbReference>
<feature type="compositionally biased region" description="Basic and acidic residues" evidence="1">
    <location>
        <begin position="1"/>
        <end position="12"/>
    </location>
</feature>
<feature type="compositionally biased region" description="Basic residues" evidence="1">
    <location>
        <begin position="27"/>
        <end position="36"/>
    </location>
</feature>
<feature type="region of interest" description="Disordered" evidence="1">
    <location>
        <begin position="367"/>
        <end position="411"/>
    </location>
</feature>
<dbReference type="AlphaFoldDB" id="A0ABD3PM78"/>
<evidence type="ECO:0000313" key="3">
    <source>
        <dbReference type="Proteomes" id="UP001516023"/>
    </source>
</evidence>
<name>A0ABD3PM78_9STRA</name>
<feature type="compositionally biased region" description="Basic and acidic residues" evidence="1">
    <location>
        <begin position="265"/>
        <end position="283"/>
    </location>
</feature>
<comment type="caution">
    <text evidence="2">The sequence shown here is derived from an EMBL/GenBank/DDBJ whole genome shotgun (WGS) entry which is preliminary data.</text>
</comment>
<dbReference type="EMBL" id="JABMIG020000151">
    <property type="protein sequence ID" value="KAL3788809.1"/>
    <property type="molecule type" value="Genomic_DNA"/>
</dbReference>
<sequence>MPSSQGHHDNQRRIFRGKGGATDGRLPPKKSRRVRVKYQPTNSASVAGLDGNAQQDNESLSEDLENDSDLDRGVDQLGIDNDQADRNDTDNVIVEINHLRKRISNIQTSLQTSRGLSNPKIWHTNCLLPVKNAIKEWRSICNYYFSGNAEGARENEGTNNMHQTDPRAARDCILYQDILHETSVQVFSLLQMSMQSGPLVGSNPGYFKRCGGEVASIALEFLNELVGLAGISDNKSGEIVDANVADELESDGANHETDINEPVYNEDHDCENNDISDHGKDMEVNSTSSSGSNHPSCSGSSQTSASVGTKEDCNAISDKSLSSNQDEKQHPSQSQAIQALQHKLLFSDKQSQRLCQWIQNAQKAVEANKAPSKSANNLQSQKSKKQQSKEMKLERKLKRRKRWGQVDHAAK</sequence>
<reference evidence="2 3" key="1">
    <citation type="journal article" date="2020" name="G3 (Bethesda)">
        <title>Improved Reference Genome for Cyclotella cryptica CCMP332, a Model for Cell Wall Morphogenesis, Salinity Adaptation, and Lipid Production in Diatoms (Bacillariophyta).</title>
        <authorList>
            <person name="Roberts W.R."/>
            <person name="Downey K.M."/>
            <person name="Ruck E.C."/>
            <person name="Traller J.C."/>
            <person name="Alverson A.J."/>
        </authorList>
    </citation>
    <scope>NUCLEOTIDE SEQUENCE [LARGE SCALE GENOMIC DNA]</scope>
    <source>
        <strain evidence="2 3">CCMP332</strain>
    </source>
</reference>
<organism evidence="2 3">
    <name type="scientific">Cyclotella cryptica</name>
    <dbReference type="NCBI Taxonomy" id="29204"/>
    <lineage>
        <taxon>Eukaryota</taxon>
        <taxon>Sar</taxon>
        <taxon>Stramenopiles</taxon>
        <taxon>Ochrophyta</taxon>
        <taxon>Bacillariophyta</taxon>
        <taxon>Coscinodiscophyceae</taxon>
        <taxon>Thalassiosirophycidae</taxon>
        <taxon>Stephanodiscales</taxon>
        <taxon>Stephanodiscaceae</taxon>
        <taxon>Cyclotella</taxon>
    </lineage>
</organism>
<protein>
    <submittedName>
        <fullName evidence="2">Uncharacterized protein</fullName>
    </submittedName>
</protein>
<accession>A0ABD3PM78</accession>
<proteinExistence type="predicted"/>
<feature type="region of interest" description="Disordered" evidence="1">
    <location>
        <begin position="248"/>
        <end position="310"/>
    </location>
</feature>
<evidence type="ECO:0000313" key="2">
    <source>
        <dbReference type="EMBL" id="KAL3788809.1"/>
    </source>
</evidence>